<dbReference type="Gene3D" id="3.30.2310.20">
    <property type="entry name" value="RelE-like"/>
    <property type="match status" value="1"/>
</dbReference>
<evidence type="ECO:0008006" key="5">
    <source>
        <dbReference type="Google" id="ProtNLM"/>
    </source>
</evidence>
<dbReference type="AlphaFoldDB" id="A0A0E9MN11"/>
<proteinExistence type="inferred from homology"/>
<name>A0A0E9MN11_9SPHN</name>
<organism evidence="3 4">
    <name type="scientific">Sphingomonas changbaiensis NBRC 104936</name>
    <dbReference type="NCBI Taxonomy" id="1219043"/>
    <lineage>
        <taxon>Bacteria</taxon>
        <taxon>Pseudomonadati</taxon>
        <taxon>Pseudomonadota</taxon>
        <taxon>Alphaproteobacteria</taxon>
        <taxon>Sphingomonadales</taxon>
        <taxon>Sphingomonadaceae</taxon>
        <taxon>Sphingomonas</taxon>
    </lineage>
</organism>
<dbReference type="EMBL" id="BBWU01000021">
    <property type="protein sequence ID" value="GAO38826.1"/>
    <property type="molecule type" value="Genomic_DNA"/>
</dbReference>
<dbReference type="InterPro" id="IPR007712">
    <property type="entry name" value="RelE/ParE_toxin"/>
</dbReference>
<reference evidence="3 4" key="1">
    <citation type="submission" date="2015-04" db="EMBL/GenBank/DDBJ databases">
        <title>Whole genome shotgun sequence of Sphingomonas changbaiensis NBRC 104936.</title>
        <authorList>
            <person name="Katano-Makiyama Y."/>
            <person name="Hosoyama A."/>
            <person name="Hashimoto M."/>
            <person name="Noguchi M."/>
            <person name="Tsuchikane K."/>
            <person name="Ohji S."/>
            <person name="Yamazoe A."/>
            <person name="Ichikawa N."/>
            <person name="Kimura A."/>
            <person name="Fujita N."/>
        </authorList>
    </citation>
    <scope>NUCLEOTIDE SEQUENCE [LARGE SCALE GENOMIC DNA]</scope>
    <source>
        <strain evidence="3 4">NBRC 104936</strain>
    </source>
</reference>
<protein>
    <recommendedName>
        <fullName evidence="5">Toxin</fullName>
    </recommendedName>
</protein>
<sequence length="96" mass="11167">MRQLTILPDARDDLRAIEHYSIQEFGVAVADEYMNRIERALDRLLDYPESGPLYPGIRPPVRYLSVGSHHLFYDFDGQRITVARILHQATVPDDWL</sequence>
<comment type="caution">
    <text evidence="3">The sequence shown here is derived from an EMBL/GenBank/DDBJ whole genome shotgun (WGS) entry which is preliminary data.</text>
</comment>
<evidence type="ECO:0000313" key="4">
    <source>
        <dbReference type="Proteomes" id="UP000033202"/>
    </source>
</evidence>
<evidence type="ECO:0000256" key="1">
    <source>
        <dbReference type="ARBA" id="ARBA00006226"/>
    </source>
</evidence>
<dbReference type="InterPro" id="IPR051803">
    <property type="entry name" value="TA_system_RelE-like_toxin"/>
</dbReference>
<dbReference type="InterPro" id="IPR035093">
    <property type="entry name" value="RelE/ParE_toxin_dom_sf"/>
</dbReference>
<dbReference type="PANTHER" id="PTHR33755">
    <property type="entry name" value="TOXIN PARE1-RELATED"/>
    <property type="match status" value="1"/>
</dbReference>
<dbReference type="STRING" id="1219043.SCH01S_21_00130"/>
<evidence type="ECO:0000256" key="2">
    <source>
        <dbReference type="ARBA" id="ARBA00022649"/>
    </source>
</evidence>
<dbReference type="PANTHER" id="PTHR33755:SF9">
    <property type="entry name" value="TOXIN PARE1"/>
    <property type="match status" value="1"/>
</dbReference>
<evidence type="ECO:0000313" key="3">
    <source>
        <dbReference type="EMBL" id="GAO38826.1"/>
    </source>
</evidence>
<keyword evidence="2" id="KW-1277">Toxin-antitoxin system</keyword>
<dbReference type="Proteomes" id="UP000033202">
    <property type="component" value="Unassembled WGS sequence"/>
</dbReference>
<accession>A0A0E9MN11</accession>
<dbReference type="RefSeq" id="WP_046347673.1">
    <property type="nucleotide sequence ID" value="NZ_BBWU01000021.1"/>
</dbReference>
<keyword evidence="4" id="KW-1185">Reference proteome</keyword>
<gene>
    <name evidence="3" type="ORF">SCH01S_21_00130</name>
</gene>
<dbReference type="OrthoDB" id="7173315at2"/>
<dbReference type="Pfam" id="PF05016">
    <property type="entry name" value="ParE_toxin"/>
    <property type="match status" value="1"/>
</dbReference>
<comment type="similarity">
    <text evidence="1">Belongs to the RelE toxin family.</text>
</comment>